<evidence type="ECO:0000313" key="1">
    <source>
        <dbReference type="EMBL" id="TCO54021.1"/>
    </source>
</evidence>
<dbReference type="AlphaFoldDB" id="A0A4R2J5A2"/>
<name>A0A4R2J5A2_9PSEU</name>
<sequence length="58" mass="5849">MSDLADANTKGDLDMRDSAGAAELSTVERDVVLGFGGGVVGDGLGLGVVHGLFEGWVD</sequence>
<keyword evidence="2" id="KW-1185">Reference proteome</keyword>
<reference evidence="1 2" key="1">
    <citation type="submission" date="2019-03" db="EMBL/GenBank/DDBJ databases">
        <title>Genomic Encyclopedia of Type Strains, Phase IV (KMG-IV): sequencing the most valuable type-strain genomes for metagenomic binning, comparative biology and taxonomic classification.</title>
        <authorList>
            <person name="Goeker M."/>
        </authorList>
    </citation>
    <scope>NUCLEOTIDE SEQUENCE [LARGE SCALE GENOMIC DNA]</scope>
    <source>
        <strain evidence="1 2">DSM 45934</strain>
    </source>
</reference>
<proteinExistence type="predicted"/>
<gene>
    <name evidence="1" type="ORF">EV192_1091</name>
</gene>
<feature type="non-terminal residue" evidence="1">
    <location>
        <position position="58"/>
    </location>
</feature>
<protein>
    <submittedName>
        <fullName evidence="1">Uncharacterized protein</fullName>
    </submittedName>
</protein>
<accession>A0A4R2J5A2</accession>
<evidence type="ECO:0000313" key="2">
    <source>
        <dbReference type="Proteomes" id="UP000295680"/>
    </source>
</evidence>
<dbReference type="EMBL" id="SLWS01000009">
    <property type="protein sequence ID" value="TCO54021.1"/>
    <property type="molecule type" value="Genomic_DNA"/>
</dbReference>
<dbReference type="Proteomes" id="UP000295680">
    <property type="component" value="Unassembled WGS sequence"/>
</dbReference>
<organism evidence="1 2">
    <name type="scientific">Actinocrispum wychmicini</name>
    <dbReference type="NCBI Taxonomy" id="1213861"/>
    <lineage>
        <taxon>Bacteria</taxon>
        <taxon>Bacillati</taxon>
        <taxon>Actinomycetota</taxon>
        <taxon>Actinomycetes</taxon>
        <taxon>Pseudonocardiales</taxon>
        <taxon>Pseudonocardiaceae</taxon>
        <taxon>Actinocrispum</taxon>
    </lineage>
</organism>
<comment type="caution">
    <text evidence="1">The sequence shown here is derived from an EMBL/GenBank/DDBJ whole genome shotgun (WGS) entry which is preliminary data.</text>
</comment>